<dbReference type="InterPro" id="IPR000086">
    <property type="entry name" value="NUDIX_hydrolase_dom"/>
</dbReference>
<dbReference type="InterPro" id="IPR045121">
    <property type="entry name" value="CoAse"/>
</dbReference>
<dbReference type="Proteomes" id="UP000198341">
    <property type="component" value="Chromosome 17"/>
</dbReference>
<dbReference type="CDD" id="cd03426">
    <property type="entry name" value="NUDIX_CoAse_Nudt7"/>
    <property type="match status" value="1"/>
</dbReference>
<reference evidence="9 10" key="1">
    <citation type="submission" date="2011-10" db="EMBL/GenBank/DDBJ databases">
        <authorList>
            <person name="Genoscope - CEA"/>
        </authorList>
    </citation>
    <scope>NUCLEOTIDE SEQUENCE [LARGE SCALE GENOMIC DNA]</scope>
    <source>
        <strain evidence="9 10">RCC 1105</strain>
    </source>
</reference>
<dbReference type="InterPro" id="IPR015797">
    <property type="entry name" value="NUDIX_hydrolase-like_dom_sf"/>
</dbReference>
<dbReference type="SUPFAM" id="SSF55811">
    <property type="entry name" value="Nudix"/>
    <property type="match status" value="1"/>
</dbReference>
<proteinExistence type="predicted"/>
<feature type="region of interest" description="Disordered" evidence="7">
    <location>
        <begin position="1"/>
        <end position="58"/>
    </location>
</feature>
<keyword evidence="3" id="KW-0479">Metal-binding</keyword>
<dbReference type="AlphaFoldDB" id="K8ER78"/>
<evidence type="ECO:0000256" key="1">
    <source>
        <dbReference type="ARBA" id="ARBA00001936"/>
    </source>
</evidence>
<evidence type="ECO:0000256" key="3">
    <source>
        <dbReference type="ARBA" id="ARBA00022723"/>
    </source>
</evidence>
<feature type="domain" description="Nudix hydrolase" evidence="8">
    <location>
        <begin position="65"/>
        <end position="222"/>
    </location>
</feature>
<keyword evidence="5" id="KW-0460">Magnesium</keyword>
<accession>K8ER78</accession>
<comment type="cofactor">
    <cofactor evidence="2">
        <name>Mg(2+)</name>
        <dbReference type="ChEBI" id="CHEBI:18420"/>
    </cofactor>
</comment>
<feature type="compositionally biased region" description="Basic and acidic residues" evidence="7">
    <location>
        <begin position="1"/>
        <end position="11"/>
    </location>
</feature>
<dbReference type="Pfam" id="PF00293">
    <property type="entry name" value="NUDIX"/>
    <property type="match status" value="1"/>
</dbReference>
<keyword evidence="4" id="KW-0378">Hydrolase</keyword>
<dbReference type="OrthoDB" id="206213at2759"/>
<dbReference type="GO" id="GO:0010945">
    <property type="term" value="F:coenzyme A diphosphatase activity"/>
    <property type="evidence" value="ECO:0007669"/>
    <property type="project" value="InterPro"/>
</dbReference>
<evidence type="ECO:0000313" key="9">
    <source>
        <dbReference type="EMBL" id="CCO20424.1"/>
    </source>
</evidence>
<evidence type="ECO:0000256" key="4">
    <source>
        <dbReference type="ARBA" id="ARBA00022801"/>
    </source>
</evidence>
<dbReference type="PANTHER" id="PTHR12992:SF24">
    <property type="entry name" value="PEROXISOMAL COENZYME A DIPHOSPHATASE NUDT7"/>
    <property type="match status" value="1"/>
</dbReference>
<dbReference type="STRING" id="41875.K8ER78"/>
<feature type="compositionally biased region" description="Basic and acidic residues" evidence="7">
    <location>
        <begin position="226"/>
        <end position="236"/>
    </location>
</feature>
<dbReference type="RefSeq" id="XP_007508320.1">
    <property type="nucleotide sequence ID" value="XM_007508258.1"/>
</dbReference>
<evidence type="ECO:0000256" key="2">
    <source>
        <dbReference type="ARBA" id="ARBA00001946"/>
    </source>
</evidence>
<gene>
    <name evidence="9" type="ordered locus">Bathy17g00900</name>
</gene>
<dbReference type="Gene3D" id="3.90.79.10">
    <property type="entry name" value="Nucleoside Triphosphate Pyrophosphohydrolase"/>
    <property type="match status" value="1"/>
</dbReference>
<name>K8ER78_9CHLO</name>
<evidence type="ECO:0000313" key="10">
    <source>
        <dbReference type="Proteomes" id="UP000198341"/>
    </source>
</evidence>
<dbReference type="KEGG" id="bpg:Bathy17g00900"/>
<evidence type="ECO:0000256" key="5">
    <source>
        <dbReference type="ARBA" id="ARBA00022842"/>
    </source>
</evidence>
<dbReference type="GO" id="GO:0015938">
    <property type="term" value="P:coenzyme A catabolic process"/>
    <property type="evidence" value="ECO:0007669"/>
    <property type="project" value="TreeGrafter"/>
</dbReference>
<keyword evidence="6" id="KW-0464">Manganese</keyword>
<keyword evidence="10" id="KW-1185">Reference proteome</keyword>
<dbReference type="GO" id="GO:0046872">
    <property type="term" value="F:metal ion binding"/>
    <property type="evidence" value="ECO:0007669"/>
    <property type="project" value="UniProtKB-KW"/>
</dbReference>
<dbReference type="EMBL" id="FO082262">
    <property type="protein sequence ID" value="CCO20424.1"/>
    <property type="molecule type" value="Genomic_DNA"/>
</dbReference>
<organism evidence="9 10">
    <name type="scientific">Bathycoccus prasinos</name>
    <dbReference type="NCBI Taxonomy" id="41875"/>
    <lineage>
        <taxon>Eukaryota</taxon>
        <taxon>Viridiplantae</taxon>
        <taxon>Chlorophyta</taxon>
        <taxon>Mamiellophyceae</taxon>
        <taxon>Mamiellales</taxon>
        <taxon>Bathycoccaceae</taxon>
        <taxon>Bathycoccus</taxon>
    </lineage>
</organism>
<feature type="compositionally biased region" description="Polar residues" evidence="7">
    <location>
        <begin position="38"/>
        <end position="52"/>
    </location>
</feature>
<evidence type="ECO:0000256" key="7">
    <source>
        <dbReference type="SAM" id="MobiDB-lite"/>
    </source>
</evidence>
<feature type="region of interest" description="Disordered" evidence="7">
    <location>
        <begin position="226"/>
        <end position="251"/>
    </location>
</feature>
<sequence>MTTSKDDDSSRRYGRIGDVARKRLLDNNNKNNKNNTNESIASSNNTHRTMVTSSSSASSTEPIFKKRAAVLVLLFENTREEIHVVLTKRSADMNSHAGQVAFPGGKLDDEDLGDDIECALREAKEEIGLNRNHVKVLTVLPPILSAGLISVRPVVCAVTDVRNFSKMDWLRNQPSEVERTFSVRLDQFLREDERHTFNDHAWKNAPCAIRVHSFRVDEEEMIFVGKEGKESSKESSRSSNNNNNNSEKKKKKTSVCWGLTAAVLIETAKIVYNKEPEFERDCVLEGGASIWDLVANKDGTGVELRPGVSKI</sequence>
<comment type="cofactor">
    <cofactor evidence="1">
        <name>Mn(2+)</name>
        <dbReference type="ChEBI" id="CHEBI:29035"/>
    </cofactor>
</comment>
<dbReference type="eggNOG" id="KOG3069">
    <property type="taxonomic scope" value="Eukaryota"/>
</dbReference>
<feature type="compositionally biased region" description="Low complexity" evidence="7">
    <location>
        <begin position="27"/>
        <end position="37"/>
    </location>
</feature>
<dbReference type="PROSITE" id="PS51462">
    <property type="entry name" value="NUDIX"/>
    <property type="match status" value="1"/>
</dbReference>
<dbReference type="PANTHER" id="PTHR12992">
    <property type="entry name" value="NUDIX HYDROLASE"/>
    <property type="match status" value="1"/>
</dbReference>
<protein>
    <recommendedName>
        <fullName evidence="8">Nudix hydrolase domain-containing protein</fullName>
    </recommendedName>
</protein>
<evidence type="ECO:0000256" key="6">
    <source>
        <dbReference type="ARBA" id="ARBA00023211"/>
    </source>
</evidence>
<dbReference type="GeneID" id="19011029"/>
<evidence type="ECO:0000259" key="8">
    <source>
        <dbReference type="PROSITE" id="PS51462"/>
    </source>
</evidence>